<dbReference type="PANTHER" id="PTHR11949:SF17">
    <property type="entry name" value="IRF TRYPTOPHAN PENTAD REPEAT DOMAIN-CONTAINING PROTEIN"/>
    <property type="match status" value="1"/>
</dbReference>
<dbReference type="OrthoDB" id="6538197at2759"/>
<feature type="compositionally biased region" description="Basic residues" evidence="1">
    <location>
        <begin position="1"/>
        <end position="14"/>
    </location>
</feature>
<dbReference type="AlphaFoldDB" id="A0A8S3ZJF1"/>
<evidence type="ECO:0000313" key="3">
    <source>
        <dbReference type="EMBL" id="CAG5127840.1"/>
    </source>
</evidence>
<dbReference type="Proteomes" id="UP000678393">
    <property type="component" value="Unassembled WGS sequence"/>
</dbReference>
<comment type="caution">
    <text evidence="3">The sequence shown here is derived from an EMBL/GenBank/DDBJ whole genome shotgun (WGS) entry which is preliminary data.</text>
</comment>
<keyword evidence="4" id="KW-1185">Reference proteome</keyword>
<sequence>MRKTSTVRARRRDRKVMPPTLRYRSVSNSATRSRKGARLRMRPWLELLLDTQKCSILRWEDRDSKKFSIAWRHASSHGFDPSRHSDLFYMWAEHTGKLKRITKENHSSNKSTFRCALNSLKDCIELTKTGDKRGEGAKRTYQFIEPGHQLYD</sequence>
<dbReference type="SMART" id="SM00348">
    <property type="entry name" value="IRF"/>
    <property type="match status" value="1"/>
</dbReference>
<dbReference type="PANTHER" id="PTHR11949">
    <property type="entry name" value="INTERFERON REGULATORY FACTOR"/>
    <property type="match status" value="1"/>
</dbReference>
<evidence type="ECO:0000256" key="1">
    <source>
        <dbReference type="SAM" id="MobiDB-lite"/>
    </source>
</evidence>
<dbReference type="EMBL" id="CAJHNH020002813">
    <property type="protein sequence ID" value="CAG5127840.1"/>
    <property type="molecule type" value="Genomic_DNA"/>
</dbReference>
<dbReference type="GO" id="GO:0000978">
    <property type="term" value="F:RNA polymerase II cis-regulatory region sequence-specific DNA binding"/>
    <property type="evidence" value="ECO:0007669"/>
    <property type="project" value="TreeGrafter"/>
</dbReference>
<dbReference type="PROSITE" id="PS51507">
    <property type="entry name" value="IRF_2"/>
    <property type="match status" value="1"/>
</dbReference>
<dbReference type="SUPFAM" id="SSF46785">
    <property type="entry name" value="Winged helix' DNA-binding domain"/>
    <property type="match status" value="1"/>
</dbReference>
<feature type="non-terminal residue" evidence="3">
    <location>
        <position position="1"/>
    </location>
</feature>
<gene>
    <name evidence="3" type="ORF">CUNI_LOCUS13398</name>
</gene>
<feature type="domain" description="IRF tryptophan pentad repeat" evidence="2">
    <location>
        <begin position="38"/>
        <end position="145"/>
    </location>
</feature>
<proteinExistence type="predicted"/>
<feature type="region of interest" description="Disordered" evidence="1">
    <location>
        <begin position="1"/>
        <end position="34"/>
    </location>
</feature>
<accession>A0A8S3ZJF1</accession>
<organism evidence="3 4">
    <name type="scientific">Candidula unifasciata</name>
    <dbReference type="NCBI Taxonomy" id="100452"/>
    <lineage>
        <taxon>Eukaryota</taxon>
        <taxon>Metazoa</taxon>
        <taxon>Spiralia</taxon>
        <taxon>Lophotrochozoa</taxon>
        <taxon>Mollusca</taxon>
        <taxon>Gastropoda</taxon>
        <taxon>Heterobranchia</taxon>
        <taxon>Euthyneura</taxon>
        <taxon>Panpulmonata</taxon>
        <taxon>Eupulmonata</taxon>
        <taxon>Stylommatophora</taxon>
        <taxon>Helicina</taxon>
        <taxon>Helicoidea</taxon>
        <taxon>Geomitridae</taxon>
        <taxon>Candidula</taxon>
    </lineage>
</organism>
<evidence type="ECO:0000313" key="4">
    <source>
        <dbReference type="Proteomes" id="UP000678393"/>
    </source>
</evidence>
<reference evidence="3" key="1">
    <citation type="submission" date="2021-04" db="EMBL/GenBank/DDBJ databases">
        <authorList>
            <consortium name="Molecular Ecology Group"/>
        </authorList>
    </citation>
    <scope>NUCLEOTIDE SEQUENCE</scope>
</reference>
<dbReference type="InterPro" id="IPR036388">
    <property type="entry name" value="WH-like_DNA-bd_sf"/>
</dbReference>
<dbReference type="PRINTS" id="PR00267">
    <property type="entry name" value="INTFRNREGFCT"/>
</dbReference>
<dbReference type="GO" id="GO:0000981">
    <property type="term" value="F:DNA-binding transcription factor activity, RNA polymerase II-specific"/>
    <property type="evidence" value="ECO:0007669"/>
    <property type="project" value="TreeGrafter"/>
</dbReference>
<dbReference type="Pfam" id="PF00605">
    <property type="entry name" value="IRF"/>
    <property type="match status" value="1"/>
</dbReference>
<dbReference type="Gene3D" id="1.10.10.10">
    <property type="entry name" value="Winged helix-like DNA-binding domain superfamily/Winged helix DNA-binding domain"/>
    <property type="match status" value="1"/>
</dbReference>
<name>A0A8S3ZJF1_9EUPU</name>
<evidence type="ECO:0000259" key="2">
    <source>
        <dbReference type="PROSITE" id="PS51507"/>
    </source>
</evidence>
<protein>
    <recommendedName>
        <fullName evidence="2">IRF tryptophan pentad repeat domain-containing protein</fullName>
    </recommendedName>
</protein>
<dbReference type="InterPro" id="IPR001346">
    <property type="entry name" value="Interferon_reg_fact_DNA-bd_dom"/>
</dbReference>
<dbReference type="InterPro" id="IPR036390">
    <property type="entry name" value="WH_DNA-bd_sf"/>
</dbReference>
<dbReference type="GO" id="GO:0005634">
    <property type="term" value="C:nucleus"/>
    <property type="evidence" value="ECO:0007669"/>
    <property type="project" value="TreeGrafter"/>
</dbReference>